<dbReference type="Proteomes" id="UP001499974">
    <property type="component" value="Unassembled WGS sequence"/>
</dbReference>
<evidence type="ECO:0000256" key="1">
    <source>
        <dbReference type="SAM" id="SignalP"/>
    </source>
</evidence>
<comment type="caution">
    <text evidence="2">The sequence shown here is derived from an EMBL/GenBank/DDBJ whole genome shotgun (WGS) entry which is preliminary data.</text>
</comment>
<dbReference type="EMBL" id="BAABKM010000002">
    <property type="protein sequence ID" value="GAA4711346.1"/>
    <property type="molecule type" value="Genomic_DNA"/>
</dbReference>
<accession>A0ABP8XPY7</accession>
<feature type="signal peptide" evidence="1">
    <location>
        <begin position="1"/>
        <end position="29"/>
    </location>
</feature>
<evidence type="ECO:0000313" key="2">
    <source>
        <dbReference type="EMBL" id="GAA4711346.1"/>
    </source>
</evidence>
<keyword evidence="3" id="KW-1185">Reference proteome</keyword>
<name>A0ABP8XPY7_9ACTN</name>
<gene>
    <name evidence="2" type="ORF">GCM10023349_32900</name>
</gene>
<evidence type="ECO:0000313" key="3">
    <source>
        <dbReference type="Proteomes" id="UP001499974"/>
    </source>
</evidence>
<organism evidence="2 3">
    <name type="scientific">Nocardioides conyzicola</name>
    <dbReference type="NCBI Taxonomy" id="1651781"/>
    <lineage>
        <taxon>Bacteria</taxon>
        <taxon>Bacillati</taxon>
        <taxon>Actinomycetota</taxon>
        <taxon>Actinomycetes</taxon>
        <taxon>Propionibacteriales</taxon>
        <taxon>Nocardioidaceae</taxon>
        <taxon>Nocardioides</taxon>
    </lineage>
</organism>
<keyword evidence="1" id="KW-0732">Signal</keyword>
<evidence type="ECO:0008006" key="4">
    <source>
        <dbReference type="Google" id="ProtNLM"/>
    </source>
</evidence>
<dbReference type="RefSeq" id="WP_345522485.1">
    <property type="nucleotide sequence ID" value="NZ_BAABKM010000002.1"/>
</dbReference>
<feature type="chain" id="PRO_5046615522" description="Sensor domain-containing protein" evidence="1">
    <location>
        <begin position="30"/>
        <end position="215"/>
    </location>
</feature>
<protein>
    <recommendedName>
        <fullName evidence="4">Sensor domain-containing protein</fullName>
    </recommendedName>
</protein>
<reference evidence="3" key="1">
    <citation type="journal article" date="2019" name="Int. J. Syst. Evol. Microbiol.">
        <title>The Global Catalogue of Microorganisms (GCM) 10K type strain sequencing project: providing services to taxonomists for standard genome sequencing and annotation.</title>
        <authorList>
            <consortium name="The Broad Institute Genomics Platform"/>
            <consortium name="The Broad Institute Genome Sequencing Center for Infectious Disease"/>
            <person name="Wu L."/>
            <person name="Ma J."/>
        </authorList>
    </citation>
    <scope>NUCLEOTIDE SEQUENCE [LARGE SCALE GENOMIC DNA]</scope>
    <source>
        <strain evidence="3">JCM 18531</strain>
    </source>
</reference>
<proteinExistence type="predicted"/>
<sequence length="215" mass="22764">MTRRWLARALVTLAAPALLVPTLTSPAAAQKPPAVPALAQVTKIYPHLEGGTADVTREKVYSIGKGCDDGKPIKGAVSSTATYVAAFDPENTDSLSVTGAEPVVLLAAERLPSPKAAAKYLREGQAEAKKCAKDGGVAAPHSTFTIKAIRFKLAGQHWGYRLTWTTKKATTIMNLLYVRRGALVINAATMSMEGDDAPSVPKTVALTRLALRTAR</sequence>